<gene>
    <name evidence="3" type="ORF">ATANTOWER_022691</name>
</gene>
<keyword evidence="1" id="KW-0812">Transmembrane</keyword>
<protein>
    <submittedName>
        <fullName evidence="3">Uncharacterized protein</fullName>
    </submittedName>
</protein>
<feature type="non-terminal residue" evidence="3">
    <location>
        <position position="1"/>
    </location>
</feature>
<name>A0ABU7B8M4_9TELE</name>
<keyword evidence="1" id="KW-1133">Transmembrane helix</keyword>
<keyword evidence="1" id="KW-0472">Membrane</keyword>
<dbReference type="EMBL" id="JAHUTI010044317">
    <property type="protein sequence ID" value="MED6246738.1"/>
    <property type="molecule type" value="Genomic_DNA"/>
</dbReference>
<sequence length="85" mass="9441">PWNHNSFGDCLDLLWTLGSVNAIQISSKGSSLILEEDNVMDSKEVISLQTTAAFILLEKTDNNSIIYVLYYVSVVMSALSLQDEK</sequence>
<accession>A0ABU7B8M4</accession>
<organism evidence="3 4">
    <name type="scientific">Ataeniobius toweri</name>
    <dbReference type="NCBI Taxonomy" id="208326"/>
    <lineage>
        <taxon>Eukaryota</taxon>
        <taxon>Metazoa</taxon>
        <taxon>Chordata</taxon>
        <taxon>Craniata</taxon>
        <taxon>Vertebrata</taxon>
        <taxon>Euteleostomi</taxon>
        <taxon>Actinopterygii</taxon>
        <taxon>Neopterygii</taxon>
        <taxon>Teleostei</taxon>
        <taxon>Neoteleostei</taxon>
        <taxon>Acanthomorphata</taxon>
        <taxon>Ovalentaria</taxon>
        <taxon>Atherinomorphae</taxon>
        <taxon>Cyprinodontiformes</taxon>
        <taxon>Goodeidae</taxon>
        <taxon>Ataeniobius</taxon>
    </lineage>
</organism>
<reference evidence="3 4" key="1">
    <citation type="submission" date="2021-07" db="EMBL/GenBank/DDBJ databases">
        <authorList>
            <person name="Palmer J.M."/>
        </authorList>
    </citation>
    <scope>NUCLEOTIDE SEQUENCE [LARGE SCALE GENOMIC DNA]</scope>
    <source>
        <strain evidence="3 4">AT_MEX2019</strain>
        <tissue evidence="3">Muscle</tissue>
    </source>
</reference>
<keyword evidence="2" id="KW-0732">Signal</keyword>
<dbReference type="Proteomes" id="UP001345963">
    <property type="component" value="Unassembled WGS sequence"/>
</dbReference>
<feature type="chain" id="PRO_5047456300" evidence="2">
    <location>
        <begin position="23"/>
        <end position="85"/>
    </location>
</feature>
<evidence type="ECO:0000313" key="3">
    <source>
        <dbReference type="EMBL" id="MED6246738.1"/>
    </source>
</evidence>
<feature type="transmembrane region" description="Helical" evidence="1">
    <location>
        <begin position="64"/>
        <end position="81"/>
    </location>
</feature>
<evidence type="ECO:0000256" key="1">
    <source>
        <dbReference type="SAM" id="Phobius"/>
    </source>
</evidence>
<evidence type="ECO:0000256" key="2">
    <source>
        <dbReference type="SAM" id="SignalP"/>
    </source>
</evidence>
<proteinExistence type="predicted"/>
<comment type="caution">
    <text evidence="3">The sequence shown here is derived from an EMBL/GenBank/DDBJ whole genome shotgun (WGS) entry which is preliminary data.</text>
</comment>
<evidence type="ECO:0000313" key="4">
    <source>
        <dbReference type="Proteomes" id="UP001345963"/>
    </source>
</evidence>
<feature type="signal peptide" evidence="2">
    <location>
        <begin position="1"/>
        <end position="22"/>
    </location>
</feature>
<keyword evidence="4" id="KW-1185">Reference proteome</keyword>